<accession>A0A318N319</accession>
<dbReference type="RefSeq" id="WP_110438056.1">
    <property type="nucleotide sequence ID" value="NZ_CP046393.1"/>
</dbReference>
<comment type="caution">
    <text evidence="12">The sequence shown here is derived from an EMBL/GenBank/DDBJ whole genome shotgun (WGS) entry which is preliminary data.</text>
</comment>
<comment type="catalytic activity">
    <reaction evidence="7 8">
        <text>shikimate + NADP(+) = 3-dehydroshikimate + NADPH + H(+)</text>
        <dbReference type="Rhea" id="RHEA:17737"/>
        <dbReference type="ChEBI" id="CHEBI:15378"/>
        <dbReference type="ChEBI" id="CHEBI:16630"/>
        <dbReference type="ChEBI" id="CHEBI:36208"/>
        <dbReference type="ChEBI" id="CHEBI:57783"/>
        <dbReference type="ChEBI" id="CHEBI:58349"/>
        <dbReference type="EC" id="1.1.1.25"/>
    </reaction>
</comment>
<comment type="function">
    <text evidence="8">Involved in the biosynthesis of the chorismate, which leads to the biosynthesis of aromatic amino acids. Catalyzes the reversible NADPH linked reduction of 3-dehydroshikimate (DHSA) to yield shikimate (SA).</text>
</comment>
<feature type="domain" description="SDH C-terminal" evidence="11">
    <location>
        <begin position="243"/>
        <end position="263"/>
    </location>
</feature>
<dbReference type="SUPFAM" id="SSF53223">
    <property type="entry name" value="Aminoacid dehydrogenase-like, N-terminal domain"/>
    <property type="match status" value="1"/>
</dbReference>
<feature type="active site" description="Proton acceptor" evidence="8">
    <location>
        <position position="72"/>
    </location>
</feature>
<evidence type="ECO:0000256" key="1">
    <source>
        <dbReference type="ARBA" id="ARBA00004871"/>
    </source>
</evidence>
<dbReference type="EC" id="1.1.1.25" evidence="2 8"/>
<organism evidence="12 13">
    <name type="scientific">Commensalibacter melissae</name>
    <dbReference type="NCBI Taxonomy" id="2070537"/>
    <lineage>
        <taxon>Bacteria</taxon>
        <taxon>Pseudomonadati</taxon>
        <taxon>Pseudomonadota</taxon>
        <taxon>Alphaproteobacteria</taxon>
        <taxon>Acetobacterales</taxon>
        <taxon>Acetobacteraceae</taxon>
    </lineage>
</organism>
<dbReference type="Proteomes" id="UP000247565">
    <property type="component" value="Unassembled WGS sequence"/>
</dbReference>
<dbReference type="InterPro" id="IPR041121">
    <property type="entry name" value="SDH_C"/>
</dbReference>
<evidence type="ECO:0000256" key="2">
    <source>
        <dbReference type="ARBA" id="ARBA00012962"/>
    </source>
</evidence>
<evidence type="ECO:0000256" key="8">
    <source>
        <dbReference type="HAMAP-Rule" id="MF_00222"/>
    </source>
</evidence>
<feature type="binding site" evidence="8">
    <location>
        <position position="84"/>
    </location>
    <ligand>
        <name>NADP(+)</name>
        <dbReference type="ChEBI" id="CHEBI:58349"/>
    </ligand>
</feature>
<feature type="binding site" evidence="8">
    <location>
        <position position="109"/>
    </location>
    <ligand>
        <name>shikimate</name>
        <dbReference type="ChEBI" id="CHEBI:36208"/>
    </ligand>
</feature>
<evidence type="ECO:0000256" key="6">
    <source>
        <dbReference type="ARBA" id="ARBA00023141"/>
    </source>
</evidence>
<dbReference type="AlphaFoldDB" id="A0A318N319"/>
<dbReference type="EMBL" id="QGLT01000001">
    <property type="protein sequence ID" value="PXZ01537.1"/>
    <property type="molecule type" value="Genomic_DNA"/>
</dbReference>
<comment type="subunit">
    <text evidence="8">Homodimer.</text>
</comment>
<dbReference type="InterPro" id="IPR022893">
    <property type="entry name" value="Shikimate_DH_fam"/>
</dbReference>
<evidence type="ECO:0000256" key="4">
    <source>
        <dbReference type="ARBA" id="ARBA00022857"/>
    </source>
</evidence>
<proteinExistence type="inferred from homology"/>
<dbReference type="GO" id="GO:0050661">
    <property type="term" value="F:NADP binding"/>
    <property type="evidence" value="ECO:0007669"/>
    <property type="project" value="InterPro"/>
</dbReference>
<dbReference type="OrthoDB" id="9792692at2"/>
<dbReference type="Pfam" id="PF08501">
    <property type="entry name" value="Shikimate_dh_N"/>
    <property type="match status" value="1"/>
</dbReference>
<evidence type="ECO:0000313" key="13">
    <source>
        <dbReference type="Proteomes" id="UP000247565"/>
    </source>
</evidence>
<sequence>MNIITGKAKVAAVLGWPVEHSRSPLLHNFWLKRYGIDGVYIPLAVKPENFKKVIIGLSASGFKGCNITIPNKEIAFSCCDEVDEIARKIGSVNTLTFKNDGKIFGTSTDGAGFIESLRDHNIRIKNCNVLILGAGGAARSVISSLAHEKAKITIANRTNSRALQLAQDLGTGNVIAWDTWTSLLGQYDLLVNTTSLGMEGKESFDFDLSKAKSGLVVTDIVYVPRLTPLLKVAKEFNLKTIEGLGMLLHQARFGFREWFGVDPMVDSETIEYVAKTIRE</sequence>
<reference evidence="12 13" key="1">
    <citation type="submission" date="2018-05" db="EMBL/GenBank/DDBJ databases">
        <title>Reference genomes for bee gut microbiota database.</title>
        <authorList>
            <person name="Ellegaard K.M."/>
        </authorList>
    </citation>
    <scope>NUCLEOTIDE SEQUENCE [LARGE SCALE GENOMIC DNA]</scope>
    <source>
        <strain evidence="12 13">ESL0284</strain>
    </source>
</reference>
<comment type="pathway">
    <text evidence="1 8">Metabolic intermediate biosynthesis; chorismate biosynthesis; chorismate from D-erythrose 4-phosphate and phosphoenolpyruvate: step 4/7.</text>
</comment>
<evidence type="ECO:0000256" key="7">
    <source>
        <dbReference type="ARBA" id="ARBA00049442"/>
    </source>
</evidence>
<dbReference type="NCBIfam" id="NF001312">
    <property type="entry name" value="PRK00258.1-4"/>
    <property type="match status" value="1"/>
</dbReference>
<feature type="binding site" evidence="8">
    <location>
        <begin position="133"/>
        <end position="137"/>
    </location>
    <ligand>
        <name>NADP(+)</name>
        <dbReference type="ChEBI" id="CHEBI:58349"/>
    </ligand>
</feature>
<keyword evidence="5 8" id="KW-0560">Oxidoreductase</keyword>
<feature type="binding site" evidence="8">
    <location>
        <position position="68"/>
    </location>
    <ligand>
        <name>shikimate</name>
        <dbReference type="ChEBI" id="CHEBI:36208"/>
    </ligand>
</feature>
<keyword evidence="4 8" id="KW-0521">NADP</keyword>
<evidence type="ECO:0000259" key="11">
    <source>
        <dbReference type="Pfam" id="PF18317"/>
    </source>
</evidence>
<feature type="binding site" evidence="8">
    <location>
        <begin position="156"/>
        <end position="161"/>
    </location>
    <ligand>
        <name>NADP(+)</name>
        <dbReference type="ChEBI" id="CHEBI:58349"/>
    </ligand>
</feature>
<feature type="domain" description="Quinate/shikimate 5-dehydrogenase/glutamyl-tRNA reductase" evidence="9">
    <location>
        <begin position="123"/>
        <end position="196"/>
    </location>
</feature>
<dbReference type="Pfam" id="PF18317">
    <property type="entry name" value="SDH_C"/>
    <property type="match status" value="1"/>
</dbReference>
<dbReference type="GO" id="GO:0005829">
    <property type="term" value="C:cytosol"/>
    <property type="evidence" value="ECO:0007669"/>
    <property type="project" value="TreeGrafter"/>
</dbReference>
<dbReference type="GO" id="GO:0009423">
    <property type="term" value="P:chorismate biosynthetic process"/>
    <property type="evidence" value="ECO:0007669"/>
    <property type="project" value="UniProtKB-UniRule"/>
</dbReference>
<keyword evidence="3 8" id="KW-0028">Amino-acid biosynthesis</keyword>
<evidence type="ECO:0000256" key="3">
    <source>
        <dbReference type="ARBA" id="ARBA00022605"/>
    </source>
</evidence>
<dbReference type="CDD" id="cd01065">
    <property type="entry name" value="NAD_bind_Shikimate_DH"/>
    <property type="match status" value="1"/>
</dbReference>
<feature type="binding site" evidence="8">
    <location>
        <position position="250"/>
    </location>
    <ligand>
        <name>shikimate</name>
        <dbReference type="ChEBI" id="CHEBI:36208"/>
    </ligand>
</feature>
<dbReference type="InterPro" id="IPR006151">
    <property type="entry name" value="Shikm_DH/Glu-tRNA_Rdtase"/>
</dbReference>
<dbReference type="GO" id="GO:0008652">
    <property type="term" value="P:amino acid biosynthetic process"/>
    <property type="evidence" value="ECO:0007669"/>
    <property type="project" value="UniProtKB-KW"/>
</dbReference>
<dbReference type="Pfam" id="PF01488">
    <property type="entry name" value="Shikimate_DH"/>
    <property type="match status" value="1"/>
</dbReference>
<evidence type="ECO:0000313" key="12">
    <source>
        <dbReference type="EMBL" id="PXZ01537.1"/>
    </source>
</evidence>
<comment type="similarity">
    <text evidence="8">Belongs to the shikimate dehydrogenase family.</text>
</comment>
<keyword evidence="6 8" id="KW-0057">Aromatic amino acid biosynthesis</keyword>
<gene>
    <name evidence="8" type="primary">aroE</name>
    <name evidence="12" type="ORF">DK869_00550</name>
</gene>
<dbReference type="NCBIfam" id="TIGR00507">
    <property type="entry name" value="aroE"/>
    <property type="match status" value="1"/>
</dbReference>
<dbReference type="InterPro" id="IPR046346">
    <property type="entry name" value="Aminoacid_DH-like_N_sf"/>
</dbReference>
<dbReference type="HAMAP" id="MF_00222">
    <property type="entry name" value="Shikimate_DH_AroE"/>
    <property type="match status" value="1"/>
</dbReference>
<dbReference type="GO" id="GO:0009073">
    <property type="term" value="P:aromatic amino acid family biosynthetic process"/>
    <property type="evidence" value="ECO:0007669"/>
    <property type="project" value="UniProtKB-KW"/>
</dbReference>
<dbReference type="GO" id="GO:0019632">
    <property type="term" value="P:shikimate metabolic process"/>
    <property type="evidence" value="ECO:0007669"/>
    <property type="project" value="InterPro"/>
</dbReference>
<evidence type="ECO:0000259" key="9">
    <source>
        <dbReference type="Pfam" id="PF01488"/>
    </source>
</evidence>
<evidence type="ECO:0000259" key="10">
    <source>
        <dbReference type="Pfam" id="PF08501"/>
    </source>
</evidence>
<feature type="domain" description="Shikimate dehydrogenase substrate binding N-terminal" evidence="10">
    <location>
        <begin position="13"/>
        <end position="95"/>
    </location>
</feature>
<dbReference type="UniPathway" id="UPA00053">
    <property type="reaction ID" value="UER00087"/>
</dbReference>
<dbReference type="InterPro" id="IPR036291">
    <property type="entry name" value="NAD(P)-bd_dom_sf"/>
</dbReference>
<dbReference type="PANTHER" id="PTHR21089">
    <property type="entry name" value="SHIKIMATE DEHYDROGENASE"/>
    <property type="match status" value="1"/>
</dbReference>
<dbReference type="PANTHER" id="PTHR21089:SF1">
    <property type="entry name" value="BIFUNCTIONAL 3-DEHYDROQUINATE DEHYDRATASE_SHIKIMATE DEHYDROGENASE, CHLOROPLASTIC"/>
    <property type="match status" value="1"/>
</dbReference>
<dbReference type="InterPro" id="IPR013708">
    <property type="entry name" value="Shikimate_DH-bd_N"/>
</dbReference>
<feature type="binding site" evidence="8">
    <location>
        <position position="220"/>
    </location>
    <ligand>
        <name>NADP(+)</name>
        <dbReference type="ChEBI" id="CHEBI:58349"/>
    </ligand>
</feature>
<dbReference type="SUPFAM" id="SSF51735">
    <property type="entry name" value="NAD(P)-binding Rossmann-fold domains"/>
    <property type="match status" value="1"/>
</dbReference>
<keyword evidence="13" id="KW-1185">Reference proteome</keyword>
<feature type="binding site" evidence="8">
    <location>
        <begin position="21"/>
        <end position="23"/>
    </location>
    <ligand>
        <name>shikimate</name>
        <dbReference type="ChEBI" id="CHEBI:36208"/>
    </ligand>
</feature>
<feature type="binding site" evidence="8">
    <location>
        <position position="222"/>
    </location>
    <ligand>
        <name>shikimate</name>
        <dbReference type="ChEBI" id="CHEBI:36208"/>
    </ligand>
</feature>
<evidence type="ECO:0000256" key="5">
    <source>
        <dbReference type="ARBA" id="ARBA00023002"/>
    </source>
</evidence>
<feature type="binding site" evidence="8">
    <location>
        <position position="93"/>
    </location>
    <ligand>
        <name>shikimate</name>
        <dbReference type="ChEBI" id="CHEBI:36208"/>
    </ligand>
</feature>
<feature type="binding site" evidence="8">
    <location>
        <position position="243"/>
    </location>
    <ligand>
        <name>NADP(+)</name>
        <dbReference type="ChEBI" id="CHEBI:58349"/>
    </ligand>
</feature>
<dbReference type="Gene3D" id="3.40.50.720">
    <property type="entry name" value="NAD(P)-binding Rossmann-like Domain"/>
    <property type="match status" value="1"/>
</dbReference>
<dbReference type="InterPro" id="IPR011342">
    <property type="entry name" value="Shikimate_DH"/>
</dbReference>
<dbReference type="Gene3D" id="3.40.50.10860">
    <property type="entry name" value="Leucine Dehydrogenase, chain A, domain 1"/>
    <property type="match status" value="1"/>
</dbReference>
<protein>
    <recommendedName>
        <fullName evidence="2 8">Shikimate dehydrogenase (NADP(+))</fullName>
        <shortName evidence="8">SDH</shortName>
        <ecNumber evidence="2 8">1.1.1.25</ecNumber>
    </recommendedName>
</protein>
<name>A0A318N319_9PROT</name>
<dbReference type="GO" id="GO:0004764">
    <property type="term" value="F:shikimate 3-dehydrogenase (NADP+) activity"/>
    <property type="evidence" value="ECO:0007669"/>
    <property type="project" value="UniProtKB-UniRule"/>
</dbReference>